<dbReference type="SMART" id="SM00406">
    <property type="entry name" value="IGv"/>
    <property type="match status" value="3"/>
</dbReference>
<feature type="domain" description="Fibronectin type-III" evidence="12">
    <location>
        <begin position="604"/>
        <end position="702"/>
    </location>
</feature>
<proteinExistence type="predicted"/>
<dbReference type="SUPFAM" id="SSF48726">
    <property type="entry name" value="Immunoglobulin"/>
    <property type="match status" value="4"/>
</dbReference>
<dbReference type="Gene3D" id="2.60.40.10">
    <property type="entry name" value="Immunoglobulins"/>
    <property type="match status" value="7"/>
</dbReference>
<keyword evidence="3 10" id="KW-0732">Signal</keyword>
<dbReference type="PANTHER" id="PTHR12231">
    <property type="entry name" value="CTX-RELATED TYPE I TRANSMEMBRANE PROTEIN"/>
    <property type="match status" value="1"/>
</dbReference>
<dbReference type="GO" id="GO:0016020">
    <property type="term" value="C:membrane"/>
    <property type="evidence" value="ECO:0007669"/>
    <property type="project" value="UniProtKB-SubCell"/>
</dbReference>
<evidence type="ECO:0000259" key="11">
    <source>
        <dbReference type="PROSITE" id="PS50835"/>
    </source>
</evidence>
<dbReference type="Pfam" id="PF13927">
    <property type="entry name" value="Ig_3"/>
    <property type="match status" value="2"/>
</dbReference>
<dbReference type="CDD" id="cd00063">
    <property type="entry name" value="FN3"/>
    <property type="match status" value="3"/>
</dbReference>
<feature type="region of interest" description="Disordered" evidence="9">
    <location>
        <begin position="1403"/>
        <end position="1427"/>
    </location>
</feature>
<dbReference type="Pfam" id="PF00041">
    <property type="entry name" value="fn3"/>
    <property type="match status" value="2"/>
</dbReference>
<dbReference type="PANTHER" id="PTHR12231:SF243">
    <property type="entry name" value="ROUNDABOUT HOMOLOG 1"/>
    <property type="match status" value="1"/>
</dbReference>
<evidence type="ECO:0000256" key="10">
    <source>
        <dbReference type="SAM" id="SignalP"/>
    </source>
</evidence>
<dbReference type="InterPro" id="IPR003961">
    <property type="entry name" value="FN3_dom"/>
</dbReference>
<dbReference type="FunFam" id="2.60.40.10:FF:000053">
    <property type="entry name" value="Roundabout guidance receptor 1"/>
    <property type="match status" value="1"/>
</dbReference>
<dbReference type="SMART" id="SM00408">
    <property type="entry name" value="IGc2"/>
    <property type="match status" value="4"/>
</dbReference>
<organism evidence="13 14">
    <name type="scientific">Etheostoma spectabile</name>
    <name type="common">orangethroat darter</name>
    <dbReference type="NCBI Taxonomy" id="54343"/>
    <lineage>
        <taxon>Eukaryota</taxon>
        <taxon>Metazoa</taxon>
        <taxon>Chordata</taxon>
        <taxon>Craniata</taxon>
        <taxon>Vertebrata</taxon>
        <taxon>Euteleostomi</taxon>
        <taxon>Actinopterygii</taxon>
        <taxon>Neopterygii</taxon>
        <taxon>Teleostei</taxon>
        <taxon>Neoteleostei</taxon>
        <taxon>Acanthomorphata</taxon>
        <taxon>Eupercaria</taxon>
        <taxon>Perciformes</taxon>
        <taxon>Percoidei</taxon>
        <taxon>Percidae</taxon>
        <taxon>Etheostomatinae</taxon>
        <taxon>Etheostoma</taxon>
    </lineage>
</organism>
<dbReference type="FunFam" id="2.60.40.10:FF:000043">
    <property type="entry name" value="roundabout homolog 2 isoform X2"/>
    <property type="match status" value="1"/>
</dbReference>
<feature type="compositionally biased region" description="Acidic residues" evidence="9">
    <location>
        <begin position="1225"/>
        <end position="1246"/>
    </location>
</feature>
<dbReference type="FunFam" id="2.60.40.10:FF:000058">
    <property type="entry name" value="roundabout homolog 2 isoform X3"/>
    <property type="match status" value="1"/>
</dbReference>
<feature type="signal peptide" evidence="10">
    <location>
        <begin position="1"/>
        <end position="22"/>
    </location>
</feature>
<dbReference type="SMART" id="SM00060">
    <property type="entry name" value="FN3"/>
    <property type="match status" value="3"/>
</dbReference>
<evidence type="ECO:0000256" key="8">
    <source>
        <dbReference type="ARBA" id="ARBA00023319"/>
    </source>
</evidence>
<dbReference type="InterPro" id="IPR007110">
    <property type="entry name" value="Ig-like_dom"/>
</dbReference>
<dbReference type="InterPro" id="IPR013098">
    <property type="entry name" value="Ig_I-set"/>
</dbReference>
<reference evidence="13 14" key="1">
    <citation type="submission" date="2019-08" db="EMBL/GenBank/DDBJ databases">
        <title>A chromosome-level genome assembly, high-density linkage maps, and genome scans reveal the genomic architecture of hybrid incompatibilities underlying speciation via character displacement in darters (Percidae: Etheostominae).</title>
        <authorList>
            <person name="Moran R.L."/>
            <person name="Catchen J.M."/>
            <person name="Fuller R.C."/>
        </authorList>
    </citation>
    <scope>NUCLEOTIDE SEQUENCE [LARGE SCALE GENOMIC DNA]</scope>
    <source>
        <strain evidence="13">EspeVRDwgs_2016</strain>
        <tissue evidence="13">Muscle</tissue>
    </source>
</reference>
<feature type="domain" description="Ig-like" evidence="11">
    <location>
        <begin position="173"/>
        <end position="257"/>
    </location>
</feature>
<evidence type="ECO:0000313" key="14">
    <source>
        <dbReference type="Proteomes" id="UP000327493"/>
    </source>
</evidence>
<feature type="compositionally biased region" description="Polar residues" evidence="9">
    <location>
        <begin position="1323"/>
        <end position="1332"/>
    </location>
</feature>
<evidence type="ECO:0000313" key="13">
    <source>
        <dbReference type="EMBL" id="KAA8587166.1"/>
    </source>
</evidence>
<evidence type="ECO:0000256" key="3">
    <source>
        <dbReference type="ARBA" id="ARBA00022729"/>
    </source>
</evidence>
<dbReference type="InterPro" id="IPR013783">
    <property type="entry name" value="Ig-like_fold"/>
</dbReference>
<feature type="domain" description="Ig-like" evidence="11">
    <location>
        <begin position="279"/>
        <end position="374"/>
    </location>
</feature>
<dbReference type="EMBL" id="VOFY01000013">
    <property type="protein sequence ID" value="KAA8587166.1"/>
    <property type="molecule type" value="Genomic_DNA"/>
</dbReference>
<feature type="domain" description="Fibronectin type-III" evidence="12">
    <location>
        <begin position="491"/>
        <end position="585"/>
    </location>
</feature>
<dbReference type="InterPro" id="IPR051170">
    <property type="entry name" value="Neural/epithelial_adhesion"/>
</dbReference>
<dbReference type="InterPro" id="IPR036179">
    <property type="entry name" value="Ig-like_dom_sf"/>
</dbReference>
<feature type="compositionally biased region" description="Basic residues" evidence="9">
    <location>
        <begin position="1335"/>
        <end position="1344"/>
    </location>
</feature>
<dbReference type="GO" id="GO:0007399">
    <property type="term" value="P:nervous system development"/>
    <property type="evidence" value="ECO:0007669"/>
    <property type="project" value="UniProtKB-ARBA"/>
</dbReference>
<evidence type="ECO:0000256" key="1">
    <source>
        <dbReference type="ARBA" id="ARBA00004167"/>
    </source>
</evidence>
<feature type="compositionally biased region" description="Basic residues" evidence="9">
    <location>
        <begin position="1253"/>
        <end position="1268"/>
    </location>
</feature>
<dbReference type="SMART" id="SM00409">
    <property type="entry name" value="IG"/>
    <property type="match status" value="4"/>
</dbReference>
<keyword evidence="7" id="KW-1015">Disulfide bond</keyword>
<feature type="domain" description="Fibronectin type-III" evidence="12">
    <location>
        <begin position="707"/>
        <end position="803"/>
    </location>
</feature>
<dbReference type="PROSITE" id="PS50835">
    <property type="entry name" value="IG_LIKE"/>
    <property type="match status" value="4"/>
</dbReference>
<feature type="compositionally biased region" description="Low complexity" evidence="9">
    <location>
        <begin position="1168"/>
        <end position="1179"/>
    </location>
</feature>
<feature type="compositionally biased region" description="Basic residues" evidence="9">
    <location>
        <begin position="1109"/>
        <end position="1118"/>
    </location>
</feature>
<dbReference type="FunFam" id="2.60.40.10:FF:000065">
    <property type="entry name" value="roundabout homolog 1 isoform X3"/>
    <property type="match status" value="1"/>
</dbReference>
<feature type="domain" description="Ig-like" evidence="11">
    <location>
        <begin position="90"/>
        <end position="168"/>
    </location>
</feature>
<dbReference type="InterPro" id="IPR013106">
    <property type="entry name" value="Ig_V-set"/>
</dbReference>
<feature type="chain" id="PRO_5023889359" evidence="10">
    <location>
        <begin position="23"/>
        <end position="1717"/>
    </location>
</feature>
<dbReference type="FunFam" id="2.60.40.10:FF:000008">
    <property type="entry name" value="roundabout homolog 2 isoform X2"/>
    <property type="match status" value="2"/>
</dbReference>
<evidence type="ECO:0000256" key="4">
    <source>
        <dbReference type="ARBA" id="ARBA00022737"/>
    </source>
</evidence>
<dbReference type="InterPro" id="IPR003598">
    <property type="entry name" value="Ig_sub2"/>
</dbReference>
<keyword evidence="4" id="KW-0677">Repeat</keyword>
<keyword evidence="6" id="KW-0472">Membrane</keyword>
<comment type="subcellular location">
    <subcellularLocation>
        <location evidence="1">Membrane</location>
        <topology evidence="1">Single-pass membrane protein</topology>
    </subcellularLocation>
</comment>
<feature type="region of interest" description="Disordered" evidence="9">
    <location>
        <begin position="1150"/>
        <end position="1358"/>
    </location>
</feature>
<keyword evidence="8" id="KW-0393">Immunoglobulin domain</keyword>
<feature type="compositionally biased region" description="Low complexity" evidence="9">
    <location>
        <begin position="1085"/>
        <end position="1104"/>
    </location>
</feature>
<keyword evidence="2" id="KW-0812">Transmembrane</keyword>
<comment type="caution">
    <text evidence="13">The sequence shown here is derived from an EMBL/GenBank/DDBJ whole genome shotgun (WGS) entry which is preliminary data.</text>
</comment>
<dbReference type="InterPro" id="IPR036116">
    <property type="entry name" value="FN3_sf"/>
</dbReference>
<feature type="non-terminal residue" evidence="13">
    <location>
        <position position="1717"/>
    </location>
</feature>
<dbReference type="InterPro" id="IPR003599">
    <property type="entry name" value="Ig_sub"/>
</dbReference>
<evidence type="ECO:0000256" key="5">
    <source>
        <dbReference type="ARBA" id="ARBA00022989"/>
    </source>
</evidence>
<keyword evidence="5" id="KW-1133">Transmembrane helix</keyword>
<feature type="domain" description="Ig-like" evidence="11">
    <location>
        <begin position="383"/>
        <end position="471"/>
    </location>
</feature>
<dbReference type="SUPFAM" id="SSF49265">
    <property type="entry name" value="Fibronectin type III"/>
    <property type="match status" value="2"/>
</dbReference>
<feature type="region of interest" description="Disordered" evidence="9">
    <location>
        <begin position="1066"/>
        <end position="1136"/>
    </location>
</feature>
<sequence length="1717" mass="188796">MMSVFLSQRLVLVVVVVVVGRGRQTAVSHQHSVNCSHPVATLLRGAQQQSGAQRTRLSSALPLLAQLPWLVQSNIIKIHFIDRWTFLCIPVLRDDFRQNPVDVMVAVGEPAVLECQPPRGHPEPTISWRRDGTNLDDRDERITSDAGKYICVGTNMVGERESEIAELTVLERPTFVKRPSSVVVLAEESVEFHCVVQGDPVPTVRWRKDDSDLPKGRFEILEDHTLIVRQVTSLDEGSYTCVVENMVGKSESSATLTVHVNTVCNSCYMWGLISSAVPPAFAIRPRNQVVAVGRTVTFQCKATGNPQPAIFWQREGSESLLFSYQPPQPFSRLSVSQMGSLTITDVQRSDGGFYSCQALNIAGSVITKALLEVTDSGSDHPPPVIRQGPLNQTIPVDSTVVLGCQTADFPSPTVHWKKDGVLVSPMDSRMSIADTGSLEIRYAKLGDTGFYTCVASSPNGEASWTAYLQVEEFGVVVQSSQPIDPSLIPSAPSKPEVTDISHTTVTLSWKTNPNAGATPTSYLIEAFSYTLGSRWVTLAEHIKTQTFVLRNLRPATVYLFLVRAVNAYGLSDPSPISDSVRTQDSTSTMQGVDHRHIQRELGDVVIHLHPPTVLSSSAVRMQWMVEQQSTYIQGYKVLYRASAEHGQPEGQWSVLEVHAPREDGVVIGQLKRGSIYEFKVRPFFDEFQGADSEVKVVRTLEEAPSRAPQGVTVTKSETNGTAILVAWRPPPQQEEAGVIQEYKIWCLGNESRYHVNQSVDGSIFSVLISNLAPGIRYSVEVAASNGAGPGVRSDVTFFQLDSAGQMMDISEERDTLSQISDVVRQPAFIAGIGATCWLVLMIFSVWLYRHRKKRSGLSSTYTGIRKVPSFTFTPTVAYQRGESVCSAARPGLLSMGEPLNQLWLPDNWPNACANHKDCSINCCNNGNGTSDSNMTTYSRPADCIANYGNHTENKQGGQLGSETAIYSDVNLSNKLNEIKTFNNSNLCYASPGGDSAATYEPIPYATTQLIQAGIKNKAGTGVAMAEPLDMPCWKQPPNLPPLPKEMAAQMQYNIIEQNMLNKDHLQGSEGMIHPKTIPYNQTRAHSSGGSHHSSDRGSNSTSGSQNQKKGTRAPKIPKHNAVNWGEAPSRPHANAWDCDEYSLPMERSFDPEERMEGCPPPPLRGTASSPPEVSHSHPPNATPQGDLSNGLHDETEHLSQHNSGHPRPFSPTHTYSSIPFCMDTDVQEEDEEEEEEEAEEETDAELADSNYSQHHKRQKHKHQLHHPSPHNLLLHGLEQTPASSTGDLDRSVTGSMVNSWGSASEDNISSGRSRRRHQRPSSPMSTDSNMSPAITHKRPRRHKQNQFGQQGYQPKDIFNDDSCMPLNFPSQMSHSDYKVRGATLPRMGSGEAREFGDVLLYSRPSFPSGQAQREPDDTNSSSFMSCGDLRTKQGGQLAPTGQVEEILCNLLTKSWAMTARANVAELLESLTEKVKLMAVNPQTTLYKGTDLWRQVALLDVVVPLQEAICWRSSVDTVTMHSSEGSEAAAAHELLMREPTLCRDFMACVWAVEWMSPDLARLWFEATQRCPLVAEAISSKWACKMDCISSWWAELREEDEGWLKEAAAGEEDRPLRGGVGPLSSSTSLSKLWCRASVSQRVAQACHFLLGLERSLPAGIWSVHSQLVEAVGLEYLSGGIGGGLTGSRWAAVARFPHEVNTAVDGTIRQHGARLLHCCG</sequence>
<protein>
    <submittedName>
        <fullName evidence="13">Uncharacterized protein</fullName>
    </submittedName>
</protein>
<evidence type="ECO:0000256" key="9">
    <source>
        <dbReference type="SAM" id="MobiDB-lite"/>
    </source>
</evidence>
<evidence type="ECO:0000256" key="2">
    <source>
        <dbReference type="ARBA" id="ARBA00022692"/>
    </source>
</evidence>
<evidence type="ECO:0000256" key="6">
    <source>
        <dbReference type="ARBA" id="ARBA00023136"/>
    </source>
</evidence>
<feature type="compositionally biased region" description="Polar residues" evidence="9">
    <location>
        <begin position="1280"/>
        <end position="1308"/>
    </location>
</feature>
<dbReference type="Pfam" id="PF07679">
    <property type="entry name" value="I-set"/>
    <property type="match status" value="2"/>
</dbReference>
<evidence type="ECO:0000256" key="7">
    <source>
        <dbReference type="ARBA" id="ARBA00023157"/>
    </source>
</evidence>
<accession>A0A5J5D387</accession>
<dbReference type="Proteomes" id="UP000327493">
    <property type="component" value="Chromosome 13"/>
</dbReference>
<keyword evidence="14" id="KW-1185">Reference proteome</keyword>
<dbReference type="PROSITE" id="PS50853">
    <property type="entry name" value="FN3"/>
    <property type="match status" value="3"/>
</dbReference>
<gene>
    <name evidence="13" type="ORF">FQN60_001002</name>
</gene>
<name>A0A5J5D387_9PERO</name>
<evidence type="ECO:0000259" key="12">
    <source>
        <dbReference type="PROSITE" id="PS50853"/>
    </source>
</evidence>
<dbReference type="FunFam" id="2.60.40.10:FF:000055">
    <property type="entry name" value="roundabout homolog 1 isoform X2"/>
    <property type="match status" value="1"/>
</dbReference>